<dbReference type="PANTHER" id="PTHR30287">
    <property type="entry name" value="MEMBRANE COMPONENT OF PREDICTED ABC SUPERFAMILY METABOLITE UPTAKE TRANSPORTER"/>
    <property type="match status" value="1"/>
</dbReference>
<proteinExistence type="predicted"/>
<feature type="transmembrane region" description="Helical" evidence="6">
    <location>
        <begin position="788"/>
        <end position="812"/>
    </location>
</feature>
<evidence type="ECO:0000313" key="9">
    <source>
        <dbReference type="Proteomes" id="UP001316189"/>
    </source>
</evidence>
<keyword evidence="9" id="KW-1185">Reference proteome</keyword>
<feature type="transmembrane region" description="Helical" evidence="6">
    <location>
        <begin position="441"/>
        <end position="466"/>
    </location>
</feature>
<dbReference type="EMBL" id="CP101988">
    <property type="protein sequence ID" value="UUI75091.1"/>
    <property type="molecule type" value="Genomic_DNA"/>
</dbReference>
<dbReference type="RefSeq" id="WP_227570027.1">
    <property type="nucleotide sequence ID" value="NZ_CP101988.1"/>
</dbReference>
<evidence type="ECO:0000256" key="4">
    <source>
        <dbReference type="ARBA" id="ARBA00022989"/>
    </source>
</evidence>
<dbReference type="InterPro" id="IPR003838">
    <property type="entry name" value="ABC3_permease_C"/>
</dbReference>
<keyword evidence="5 6" id="KW-0472">Membrane</keyword>
<gene>
    <name evidence="8" type="ORF">NP064_15160</name>
</gene>
<accession>A0ABY5KX72</accession>
<keyword evidence="4 6" id="KW-1133">Transmembrane helix</keyword>
<feature type="transmembrane region" description="Helical" evidence="6">
    <location>
        <begin position="734"/>
        <end position="754"/>
    </location>
</feature>
<evidence type="ECO:0000256" key="2">
    <source>
        <dbReference type="ARBA" id="ARBA00022475"/>
    </source>
</evidence>
<feature type="domain" description="ABC3 transporter permease C-terminal" evidence="7">
    <location>
        <begin position="739"/>
        <end position="854"/>
    </location>
</feature>
<feature type="domain" description="ABC3 transporter permease C-terminal" evidence="7">
    <location>
        <begin position="270"/>
        <end position="390"/>
    </location>
</feature>
<evidence type="ECO:0000313" key="8">
    <source>
        <dbReference type="EMBL" id="UUI75091.1"/>
    </source>
</evidence>
<feature type="transmembrane region" description="Helical" evidence="6">
    <location>
        <begin position="824"/>
        <end position="842"/>
    </location>
</feature>
<comment type="subcellular location">
    <subcellularLocation>
        <location evidence="1">Cell membrane</location>
        <topology evidence="1">Multi-pass membrane protein</topology>
    </subcellularLocation>
</comment>
<feature type="transmembrane region" description="Helical" evidence="6">
    <location>
        <begin position="358"/>
        <end position="379"/>
    </location>
</feature>
<evidence type="ECO:0000256" key="1">
    <source>
        <dbReference type="ARBA" id="ARBA00004651"/>
    </source>
</evidence>
<organism evidence="8 9">
    <name type="scientific">Cellulomonas chengniuliangii</name>
    <dbReference type="NCBI Taxonomy" id="2968084"/>
    <lineage>
        <taxon>Bacteria</taxon>
        <taxon>Bacillati</taxon>
        <taxon>Actinomycetota</taxon>
        <taxon>Actinomycetes</taxon>
        <taxon>Micrococcales</taxon>
        <taxon>Cellulomonadaceae</taxon>
        <taxon>Cellulomonas</taxon>
    </lineage>
</organism>
<evidence type="ECO:0000256" key="6">
    <source>
        <dbReference type="SAM" id="Phobius"/>
    </source>
</evidence>
<feature type="transmembrane region" description="Helical" evidence="6">
    <location>
        <begin position="408"/>
        <end position="429"/>
    </location>
</feature>
<feature type="transmembrane region" description="Helical" evidence="6">
    <location>
        <begin position="271"/>
        <end position="293"/>
    </location>
</feature>
<keyword evidence="3 6" id="KW-0812">Transmembrane</keyword>
<evidence type="ECO:0000259" key="7">
    <source>
        <dbReference type="Pfam" id="PF02687"/>
    </source>
</evidence>
<reference evidence="8 9" key="1">
    <citation type="submission" date="2022-07" db="EMBL/GenBank/DDBJ databases">
        <title>Novel species in genus cellulomonas.</title>
        <authorList>
            <person name="Ye L."/>
        </authorList>
    </citation>
    <scope>NUCLEOTIDE SEQUENCE [LARGE SCALE GENOMIC DNA]</scope>
    <source>
        <strain evidence="9">zg-Y338</strain>
    </source>
</reference>
<sequence length="862" mass="85868">MLHLAVHMARRRVAALLAVAFAVVGGTAFITAIGVLAESGVRSHVAVDRLAVAEVVVTARQSVDQEGDLAVALPERAPVPADVVAELAALPGVVEAVGDVSFPAAVIGPDGRLGEVGDPATAGHGWSSTALLDGAPAQADAAPAVGEVALGAGLAASAGARPGDQVQVVAAGATRTHTVATVIPDSDGGVYFDDTTALALARGTTAAGSQPAVDLVALRVEPGATEQVADAARDLVRDAGLVVSTGAARGDVESPQAAAGRSTLPLIAGSLSGVTLLVIGFIVAGALAVSISAQRRDLALLRAVGATPRQVRSLAAWQATVVSWAAMVPGVALGYVAAEAFRGLMASIGIIPAGLPLVVSPLPGLAAVLLLTLVVQVAARSASRRASRLPATEAVAESRTEPRVPSRARALTGVALIVSSLVLSVGPVLSRTVFGAAGAAMAGMVAAIGLALLGPLLVGGISRWIARRLPARTAAHTWLAVANSHGYALRVGAAVSTLALVVVFTLTYAFTQTTTLAAAEGDLRAATTAQATLSAPALGGLPEDVVAEVRDLPGVEAAAPFGATTVLTRTTFVGETTLESTSAAVLTPDAAGVLDLDVRDGDLADLTGSTVAVDAGTARSHPVGSTLDLVLGDGTPVQAQVVAVHGRDLAFGPLVLAADLAAGHAFGLAQSVLVRTDGSAQASEALAEFAAGRPGLLLDDTSAVTNGAEPAGGAATDREAAGPASGLGSVPPELWINIVVLGVLLGYLLLGVTNKLVASTLERRTEIATLQLAGATPRQVRAMMRREAALASGVALVTGGLLSVVPLAMLGIGFLDRPLPAGPWWLAPGVAVLVVVIAFAAIELPTRRALRTPPAQALSGAA</sequence>
<dbReference type="Proteomes" id="UP001316189">
    <property type="component" value="Chromosome"/>
</dbReference>
<evidence type="ECO:0000256" key="5">
    <source>
        <dbReference type="ARBA" id="ARBA00023136"/>
    </source>
</evidence>
<dbReference type="PANTHER" id="PTHR30287:SF1">
    <property type="entry name" value="INNER MEMBRANE PROTEIN"/>
    <property type="match status" value="1"/>
</dbReference>
<keyword evidence="2" id="KW-1003">Cell membrane</keyword>
<feature type="transmembrane region" description="Helical" evidence="6">
    <location>
        <begin position="487"/>
        <end position="510"/>
    </location>
</feature>
<dbReference type="InterPro" id="IPR038766">
    <property type="entry name" value="Membrane_comp_ABC_pdt"/>
</dbReference>
<feature type="transmembrane region" description="Helical" evidence="6">
    <location>
        <begin position="314"/>
        <end position="338"/>
    </location>
</feature>
<protein>
    <submittedName>
        <fullName evidence="8">FtsX-like permease family protein</fullName>
    </submittedName>
</protein>
<name>A0ABY5KX72_9CELL</name>
<dbReference type="Pfam" id="PF02687">
    <property type="entry name" value="FtsX"/>
    <property type="match status" value="2"/>
</dbReference>
<evidence type="ECO:0000256" key="3">
    <source>
        <dbReference type="ARBA" id="ARBA00022692"/>
    </source>
</evidence>